<organism evidence="3 4">
    <name type="scientific">Parathielavia appendiculata</name>
    <dbReference type="NCBI Taxonomy" id="2587402"/>
    <lineage>
        <taxon>Eukaryota</taxon>
        <taxon>Fungi</taxon>
        <taxon>Dikarya</taxon>
        <taxon>Ascomycota</taxon>
        <taxon>Pezizomycotina</taxon>
        <taxon>Sordariomycetes</taxon>
        <taxon>Sordariomycetidae</taxon>
        <taxon>Sordariales</taxon>
        <taxon>Chaetomiaceae</taxon>
        <taxon>Parathielavia</taxon>
    </lineage>
</organism>
<dbReference type="Pfam" id="PF20150">
    <property type="entry name" value="2EXR"/>
    <property type="match status" value="1"/>
</dbReference>
<proteinExistence type="predicted"/>
<feature type="compositionally biased region" description="Basic and acidic residues" evidence="1">
    <location>
        <begin position="441"/>
        <end position="450"/>
    </location>
</feature>
<dbReference type="PANTHER" id="PTHR35910">
    <property type="entry name" value="2EXR DOMAIN-CONTAINING PROTEIN"/>
    <property type="match status" value="1"/>
</dbReference>
<feature type="compositionally biased region" description="Basic and acidic residues" evidence="1">
    <location>
        <begin position="619"/>
        <end position="632"/>
    </location>
</feature>
<keyword evidence="4" id="KW-1185">Reference proteome</keyword>
<protein>
    <recommendedName>
        <fullName evidence="2">2EXR domain-containing protein</fullName>
    </recommendedName>
</protein>
<feature type="domain" description="2EXR" evidence="2">
    <location>
        <begin position="93"/>
        <end position="197"/>
    </location>
</feature>
<name>A0AAN6TUZ5_9PEZI</name>
<evidence type="ECO:0000259" key="2">
    <source>
        <dbReference type="Pfam" id="PF20150"/>
    </source>
</evidence>
<dbReference type="RefSeq" id="XP_062644237.1">
    <property type="nucleotide sequence ID" value="XM_062793628.1"/>
</dbReference>
<feature type="compositionally biased region" description="Basic and acidic residues" evidence="1">
    <location>
        <begin position="80"/>
        <end position="89"/>
    </location>
</feature>
<dbReference type="PANTHER" id="PTHR35910:SF6">
    <property type="entry name" value="2EXR DOMAIN-CONTAINING PROTEIN"/>
    <property type="match status" value="1"/>
</dbReference>
<feature type="compositionally biased region" description="Acidic residues" evidence="1">
    <location>
        <begin position="633"/>
        <end position="669"/>
    </location>
</feature>
<dbReference type="AlphaFoldDB" id="A0AAN6TUZ5"/>
<dbReference type="GeneID" id="87830397"/>
<evidence type="ECO:0000256" key="1">
    <source>
        <dbReference type="SAM" id="MobiDB-lite"/>
    </source>
</evidence>
<dbReference type="EMBL" id="MU853238">
    <property type="protein sequence ID" value="KAK4120466.1"/>
    <property type="molecule type" value="Genomic_DNA"/>
</dbReference>
<feature type="compositionally biased region" description="Low complexity" evidence="1">
    <location>
        <begin position="36"/>
        <end position="46"/>
    </location>
</feature>
<evidence type="ECO:0000313" key="3">
    <source>
        <dbReference type="EMBL" id="KAK4120466.1"/>
    </source>
</evidence>
<dbReference type="InterPro" id="IPR045518">
    <property type="entry name" value="2EXR"/>
</dbReference>
<evidence type="ECO:0000313" key="4">
    <source>
        <dbReference type="Proteomes" id="UP001302602"/>
    </source>
</evidence>
<sequence length="669" mass="75615">MSDSDESEPIGYLAEQPDNFGSDVSDDADEIDEGSSSEPGSQSESESGSDDSPNDVFDLEAIDSDDENSEDSDEIDDEDDRRRLDPRSDDHSFPHFMRLPLELRIRIWEYFCPDLTAESRVYWFSLMGGMFLNKQGRYEDPVVYDGQFLEQQTRAARAMLAVHHQSRHLALKAFPDSLSFGRRGRNVLRFNSHKDIVVVGFSDVLAKTAMPRIRGFSKHIRHLALESDVLADHHCRLSPLLDNFENLTAVYYVHDQADFRSRHLRWCMTDLAKRYSVTTFEEQPGLGEEAQHTYCWPDVDKHGLLVAKDVPLDGLADDLTKIYYEIKGAKHKRRPVWPLVQFLYGSSNLPYLPWESSDQEEDDEEEPDEYESEGIDDSDISDDDDGSDDSDDHDLHVLDGEELDPNLDPKWDPELNPTGSDIEPHIDIPTGARPRASILDHTADLDHLDPPYDSNAGFSSPEQSSTTLQGSDNDESASESDQAPRTSKLKRPRGRVVASDSEDDSDDDGLLRKRARTENRGAPIVLSSDDEETEVWTMPANGRVRAVIAEDSDEEDEDEDEDTDEVTDNRPVISSSDEEDEDSEEAAVVSKPLSLAEKLQLHRERNPIPPSDDGNSDIEEQRGDDYSARDYGDFQDDDEGSEASERGEDDDEQEQFLDDDDDDEEDYEA</sequence>
<feature type="region of interest" description="Disordered" evidence="1">
    <location>
        <begin position="1"/>
        <end position="89"/>
    </location>
</feature>
<feature type="compositionally biased region" description="Acidic residues" evidence="1">
    <location>
        <begin position="24"/>
        <end position="35"/>
    </location>
</feature>
<dbReference type="Proteomes" id="UP001302602">
    <property type="component" value="Unassembled WGS sequence"/>
</dbReference>
<comment type="caution">
    <text evidence="3">The sequence shown here is derived from an EMBL/GenBank/DDBJ whole genome shotgun (WGS) entry which is preliminary data.</text>
</comment>
<reference evidence="3" key="2">
    <citation type="submission" date="2023-05" db="EMBL/GenBank/DDBJ databases">
        <authorList>
            <consortium name="Lawrence Berkeley National Laboratory"/>
            <person name="Steindorff A."/>
            <person name="Hensen N."/>
            <person name="Bonometti L."/>
            <person name="Westerberg I."/>
            <person name="Brannstrom I.O."/>
            <person name="Guillou S."/>
            <person name="Cros-Aarteil S."/>
            <person name="Calhoun S."/>
            <person name="Haridas S."/>
            <person name="Kuo A."/>
            <person name="Mondo S."/>
            <person name="Pangilinan J."/>
            <person name="Riley R."/>
            <person name="Labutti K."/>
            <person name="Andreopoulos B."/>
            <person name="Lipzen A."/>
            <person name="Chen C."/>
            <person name="Yanf M."/>
            <person name="Daum C."/>
            <person name="Ng V."/>
            <person name="Clum A."/>
            <person name="Ohm R."/>
            <person name="Martin F."/>
            <person name="Silar P."/>
            <person name="Natvig D."/>
            <person name="Lalanne C."/>
            <person name="Gautier V."/>
            <person name="Ament-Velasquez S.L."/>
            <person name="Kruys A."/>
            <person name="Hutchinson M.I."/>
            <person name="Powell A.J."/>
            <person name="Barry K."/>
            <person name="Miller A.N."/>
            <person name="Grigoriev I.V."/>
            <person name="Debuchy R."/>
            <person name="Gladieux P."/>
            <person name="Thoren M.H."/>
            <person name="Johannesson H."/>
        </authorList>
    </citation>
    <scope>NUCLEOTIDE SEQUENCE</scope>
    <source>
        <strain evidence="3">CBS 731.68</strain>
    </source>
</reference>
<feature type="compositionally biased region" description="Acidic residues" evidence="1">
    <location>
        <begin position="357"/>
        <end position="392"/>
    </location>
</feature>
<feature type="region of interest" description="Disordered" evidence="1">
    <location>
        <begin position="351"/>
        <end position="669"/>
    </location>
</feature>
<gene>
    <name evidence="3" type="ORF">N657DRAFT_648960</name>
</gene>
<accession>A0AAN6TUZ5</accession>
<reference evidence="3" key="1">
    <citation type="journal article" date="2023" name="Mol. Phylogenet. Evol.">
        <title>Genome-scale phylogeny and comparative genomics of the fungal order Sordariales.</title>
        <authorList>
            <person name="Hensen N."/>
            <person name="Bonometti L."/>
            <person name="Westerberg I."/>
            <person name="Brannstrom I.O."/>
            <person name="Guillou S."/>
            <person name="Cros-Aarteil S."/>
            <person name="Calhoun S."/>
            <person name="Haridas S."/>
            <person name="Kuo A."/>
            <person name="Mondo S."/>
            <person name="Pangilinan J."/>
            <person name="Riley R."/>
            <person name="LaButti K."/>
            <person name="Andreopoulos B."/>
            <person name="Lipzen A."/>
            <person name="Chen C."/>
            <person name="Yan M."/>
            <person name="Daum C."/>
            <person name="Ng V."/>
            <person name="Clum A."/>
            <person name="Steindorff A."/>
            <person name="Ohm R.A."/>
            <person name="Martin F."/>
            <person name="Silar P."/>
            <person name="Natvig D.O."/>
            <person name="Lalanne C."/>
            <person name="Gautier V."/>
            <person name="Ament-Velasquez S.L."/>
            <person name="Kruys A."/>
            <person name="Hutchinson M.I."/>
            <person name="Powell A.J."/>
            <person name="Barry K."/>
            <person name="Miller A.N."/>
            <person name="Grigoriev I.V."/>
            <person name="Debuchy R."/>
            <person name="Gladieux P."/>
            <person name="Hiltunen Thoren M."/>
            <person name="Johannesson H."/>
        </authorList>
    </citation>
    <scope>NUCLEOTIDE SEQUENCE</scope>
    <source>
        <strain evidence="3">CBS 731.68</strain>
    </source>
</reference>
<feature type="compositionally biased region" description="Polar residues" evidence="1">
    <location>
        <begin position="456"/>
        <end position="471"/>
    </location>
</feature>
<feature type="compositionally biased region" description="Acidic residues" evidence="1">
    <location>
        <begin position="47"/>
        <end position="79"/>
    </location>
</feature>
<feature type="compositionally biased region" description="Acidic residues" evidence="1">
    <location>
        <begin position="550"/>
        <end position="566"/>
    </location>
</feature>
<feature type="compositionally biased region" description="Acidic residues" evidence="1">
    <location>
        <begin position="576"/>
        <end position="585"/>
    </location>
</feature>